<keyword evidence="1" id="KW-0472">Membrane</keyword>
<dbReference type="SMART" id="SM00014">
    <property type="entry name" value="acidPPc"/>
    <property type="match status" value="1"/>
</dbReference>
<dbReference type="InterPro" id="IPR000326">
    <property type="entry name" value="PAP2/HPO"/>
</dbReference>
<dbReference type="SUPFAM" id="SSF48317">
    <property type="entry name" value="Acid phosphatase/Vanadium-dependent haloperoxidase"/>
    <property type="match status" value="1"/>
</dbReference>
<dbReference type="KEGG" id="pmq:PM3016_2765"/>
<evidence type="ECO:0000313" key="3">
    <source>
        <dbReference type="EMBL" id="AFC29641.1"/>
    </source>
</evidence>
<feature type="transmembrane region" description="Helical" evidence="1">
    <location>
        <begin position="148"/>
        <end position="173"/>
    </location>
</feature>
<feature type="transmembrane region" description="Helical" evidence="1">
    <location>
        <begin position="48"/>
        <end position="74"/>
    </location>
</feature>
<dbReference type="CDD" id="cd03392">
    <property type="entry name" value="PAP2_like_2"/>
    <property type="match status" value="1"/>
</dbReference>
<accession>H6NHP4</accession>
<dbReference type="Gene3D" id="1.20.144.10">
    <property type="entry name" value="Phosphatidic acid phosphatase type 2/haloperoxidase"/>
    <property type="match status" value="2"/>
</dbReference>
<name>H6NHP4_9BACL</name>
<organism evidence="3 4">
    <name type="scientific">Paenibacillus mucilaginosus 3016</name>
    <dbReference type="NCBI Taxonomy" id="1116391"/>
    <lineage>
        <taxon>Bacteria</taxon>
        <taxon>Bacillati</taxon>
        <taxon>Bacillota</taxon>
        <taxon>Bacilli</taxon>
        <taxon>Bacillales</taxon>
        <taxon>Paenibacillaceae</taxon>
        <taxon>Paenibacillus</taxon>
    </lineage>
</organism>
<dbReference type="EMBL" id="CP003235">
    <property type="protein sequence ID" value="AFC29641.1"/>
    <property type="molecule type" value="Genomic_DNA"/>
</dbReference>
<feature type="transmembrane region" description="Helical" evidence="1">
    <location>
        <begin position="81"/>
        <end position="99"/>
    </location>
</feature>
<dbReference type="Proteomes" id="UP000007523">
    <property type="component" value="Chromosome"/>
</dbReference>
<keyword evidence="1" id="KW-1133">Transmembrane helix</keyword>
<reference evidence="3 4" key="1">
    <citation type="journal article" date="2012" name="J. Bacteriol.">
        <title>Complete Genome Sequence of Paenibacillus mucilaginosus 3016, a Bacterium Functional as Microbial Fertilizer.</title>
        <authorList>
            <person name="Ma M."/>
            <person name="Wang Z."/>
            <person name="Li L."/>
            <person name="Jiang X."/>
            <person name="Guan D."/>
            <person name="Cao F."/>
            <person name="Chen H."/>
            <person name="Wang X."/>
            <person name="Shen D."/>
            <person name="Du B."/>
            <person name="Li J."/>
        </authorList>
    </citation>
    <scope>NUCLEOTIDE SEQUENCE [LARGE SCALE GENOMIC DNA]</scope>
    <source>
        <strain evidence="3 4">3016</strain>
    </source>
</reference>
<dbReference type="HOGENOM" id="CLU_072573_3_3_9"/>
<dbReference type="InterPro" id="IPR036938">
    <property type="entry name" value="PAP2/HPO_sf"/>
</dbReference>
<sequence length="216" mass="22702">MKHIGWMLVIAILFGVIAVVVIPAQGPAAWDRQAAELLGADRQGEPSGLLLALNMLGSTAALAGVALLSAAAAWWLHSRRAAAAVLGTVIAAMVLNRVLKTAIGRPRPDHAGWVEVTGYSFPSGNAMIGMALYGILAFVIWKYARSGALRLAGTAAGAAVILILGYCRLYFGVHYLTDIAAGYLGGLFCITGAAGWLKAFETRLAQRRSGTRPRAM</sequence>
<feature type="transmembrane region" description="Helical" evidence="1">
    <location>
        <begin position="119"/>
        <end position="141"/>
    </location>
</feature>
<dbReference type="RefSeq" id="WP_014369917.1">
    <property type="nucleotide sequence ID" value="NC_016935.1"/>
</dbReference>
<evidence type="ECO:0000313" key="4">
    <source>
        <dbReference type="Proteomes" id="UP000007523"/>
    </source>
</evidence>
<feature type="domain" description="Phosphatidic acid phosphatase type 2/haloperoxidase" evidence="2">
    <location>
        <begin position="81"/>
        <end position="194"/>
    </location>
</feature>
<proteinExistence type="predicted"/>
<protein>
    <recommendedName>
        <fullName evidence="2">Phosphatidic acid phosphatase type 2/haloperoxidase domain-containing protein</fullName>
    </recommendedName>
</protein>
<evidence type="ECO:0000256" key="1">
    <source>
        <dbReference type="SAM" id="Phobius"/>
    </source>
</evidence>
<dbReference type="STRING" id="1116391.PM3016_2765"/>
<gene>
    <name evidence="3" type="ORF">PM3016_2765</name>
</gene>
<dbReference type="PANTHER" id="PTHR14969:SF13">
    <property type="entry name" value="AT30094P"/>
    <property type="match status" value="1"/>
</dbReference>
<dbReference type="Pfam" id="PF01569">
    <property type="entry name" value="PAP2"/>
    <property type="match status" value="1"/>
</dbReference>
<keyword evidence="1" id="KW-0812">Transmembrane</keyword>
<dbReference type="AlphaFoldDB" id="H6NHP4"/>
<evidence type="ECO:0000259" key="2">
    <source>
        <dbReference type="SMART" id="SM00014"/>
    </source>
</evidence>
<feature type="transmembrane region" description="Helical" evidence="1">
    <location>
        <begin position="179"/>
        <end position="199"/>
    </location>
</feature>
<keyword evidence="4" id="KW-1185">Reference proteome</keyword>
<dbReference type="PANTHER" id="PTHR14969">
    <property type="entry name" value="SPHINGOSINE-1-PHOSPHATE PHOSPHOHYDROLASE"/>
    <property type="match status" value="1"/>
</dbReference>